<keyword evidence="1" id="KW-0732">Signal</keyword>
<name>A0A9W4SI59_9GLOM</name>
<dbReference type="EMBL" id="CAMKVN010000641">
    <property type="protein sequence ID" value="CAI2169946.1"/>
    <property type="molecule type" value="Genomic_DNA"/>
</dbReference>
<evidence type="ECO:0000256" key="1">
    <source>
        <dbReference type="SAM" id="SignalP"/>
    </source>
</evidence>
<evidence type="ECO:0000313" key="2">
    <source>
        <dbReference type="EMBL" id="CAI2169946.1"/>
    </source>
</evidence>
<gene>
    <name evidence="2" type="ORF">FWILDA_LOCUS4336</name>
</gene>
<reference evidence="2" key="1">
    <citation type="submission" date="2022-08" db="EMBL/GenBank/DDBJ databases">
        <authorList>
            <person name="Kallberg Y."/>
            <person name="Tangrot J."/>
            <person name="Rosling A."/>
        </authorList>
    </citation>
    <scope>NUCLEOTIDE SEQUENCE</scope>
    <source>
        <strain evidence="2">Wild A</strain>
    </source>
</reference>
<keyword evidence="3" id="KW-1185">Reference proteome</keyword>
<comment type="caution">
    <text evidence="2">The sequence shown here is derived from an EMBL/GenBank/DDBJ whole genome shotgun (WGS) entry which is preliminary data.</text>
</comment>
<feature type="chain" id="PRO_5040786453" evidence="1">
    <location>
        <begin position="29"/>
        <end position="148"/>
    </location>
</feature>
<sequence length="148" mass="16231">MNTVIKFNSFISILLLFSLFTLFNEVTALAIQNRAGVPENFCDGFGFTTPKAGAELINGTETNVVWTKGKSLVTEIYDLELFNENGDFVSSLWDKGISFGSGEEALLSLTLEVPSSATLPGKFMFRSWATHDGGPDCFRLSEVFTINP</sequence>
<evidence type="ECO:0000313" key="3">
    <source>
        <dbReference type="Proteomes" id="UP001153678"/>
    </source>
</evidence>
<dbReference type="AlphaFoldDB" id="A0A9W4SI59"/>
<organism evidence="2 3">
    <name type="scientific">Funneliformis geosporum</name>
    <dbReference type="NCBI Taxonomy" id="1117311"/>
    <lineage>
        <taxon>Eukaryota</taxon>
        <taxon>Fungi</taxon>
        <taxon>Fungi incertae sedis</taxon>
        <taxon>Mucoromycota</taxon>
        <taxon>Glomeromycotina</taxon>
        <taxon>Glomeromycetes</taxon>
        <taxon>Glomerales</taxon>
        <taxon>Glomeraceae</taxon>
        <taxon>Funneliformis</taxon>
    </lineage>
</organism>
<proteinExistence type="predicted"/>
<protein>
    <submittedName>
        <fullName evidence="2">623_t:CDS:1</fullName>
    </submittedName>
</protein>
<accession>A0A9W4SI59</accession>
<dbReference type="OrthoDB" id="2305668at2759"/>
<feature type="signal peptide" evidence="1">
    <location>
        <begin position="1"/>
        <end position="28"/>
    </location>
</feature>
<dbReference type="Proteomes" id="UP001153678">
    <property type="component" value="Unassembled WGS sequence"/>
</dbReference>